<dbReference type="AlphaFoldDB" id="A0A0A9GAG6"/>
<reference evidence="2" key="2">
    <citation type="journal article" date="2015" name="Data Brief">
        <title>Shoot transcriptome of the giant reed, Arundo donax.</title>
        <authorList>
            <person name="Barrero R.A."/>
            <person name="Guerrero F.D."/>
            <person name="Moolhuijzen P."/>
            <person name="Goolsby J.A."/>
            <person name="Tidwell J."/>
            <person name="Bellgard S.E."/>
            <person name="Bellgard M.I."/>
        </authorList>
    </citation>
    <scope>NUCLEOTIDE SEQUENCE</scope>
    <source>
        <tissue evidence="2">Shoot tissue taken approximately 20 cm above the soil surface</tissue>
    </source>
</reference>
<feature type="region of interest" description="Disordered" evidence="1">
    <location>
        <begin position="34"/>
        <end position="70"/>
    </location>
</feature>
<protein>
    <submittedName>
        <fullName evidence="2">Dolichyl-P-Man Man</fullName>
    </submittedName>
</protein>
<evidence type="ECO:0000256" key="1">
    <source>
        <dbReference type="SAM" id="MobiDB-lite"/>
    </source>
</evidence>
<name>A0A0A9GAG6_ARUDO</name>
<feature type="compositionally biased region" description="Basic residues" evidence="1">
    <location>
        <begin position="61"/>
        <end position="70"/>
    </location>
</feature>
<organism evidence="2">
    <name type="scientific">Arundo donax</name>
    <name type="common">Giant reed</name>
    <name type="synonym">Donax arundinaceus</name>
    <dbReference type="NCBI Taxonomy" id="35708"/>
    <lineage>
        <taxon>Eukaryota</taxon>
        <taxon>Viridiplantae</taxon>
        <taxon>Streptophyta</taxon>
        <taxon>Embryophyta</taxon>
        <taxon>Tracheophyta</taxon>
        <taxon>Spermatophyta</taxon>
        <taxon>Magnoliopsida</taxon>
        <taxon>Liliopsida</taxon>
        <taxon>Poales</taxon>
        <taxon>Poaceae</taxon>
        <taxon>PACMAD clade</taxon>
        <taxon>Arundinoideae</taxon>
        <taxon>Arundineae</taxon>
        <taxon>Arundo</taxon>
    </lineage>
</organism>
<proteinExistence type="predicted"/>
<sequence length="70" mass="7824">MIILFDVVCVIKYIMHSLHVEALLHLGVGHHDGVERRDRSEHEVPPPPCEPPAGRGGLGSRHGRRWSVVD</sequence>
<feature type="compositionally biased region" description="Basic and acidic residues" evidence="1">
    <location>
        <begin position="34"/>
        <end position="44"/>
    </location>
</feature>
<dbReference type="EMBL" id="GBRH01175831">
    <property type="protein sequence ID" value="JAE22065.1"/>
    <property type="molecule type" value="Transcribed_RNA"/>
</dbReference>
<accession>A0A0A9GAG6</accession>
<reference evidence="2" key="1">
    <citation type="submission" date="2014-09" db="EMBL/GenBank/DDBJ databases">
        <authorList>
            <person name="Magalhaes I.L.F."/>
            <person name="Oliveira U."/>
            <person name="Santos F.R."/>
            <person name="Vidigal T.H.D.A."/>
            <person name="Brescovit A.D."/>
            <person name="Santos A.J."/>
        </authorList>
    </citation>
    <scope>NUCLEOTIDE SEQUENCE</scope>
    <source>
        <tissue evidence="2">Shoot tissue taken approximately 20 cm above the soil surface</tissue>
    </source>
</reference>
<evidence type="ECO:0000313" key="2">
    <source>
        <dbReference type="EMBL" id="JAE22065.1"/>
    </source>
</evidence>